<organism evidence="9 10">
    <name type="scientific">Chlorella ohadii</name>
    <dbReference type="NCBI Taxonomy" id="2649997"/>
    <lineage>
        <taxon>Eukaryota</taxon>
        <taxon>Viridiplantae</taxon>
        <taxon>Chlorophyta</taxon>
        <taxon>core chlorophytes</taxon>
        <taxon>Trebouxiophyceae</taxon>
        <taxon>Chlorellales</taxon>
        <taxon>Chlorellaceae</taxon>
        <taxon>Chlorella clade</taxon>
        <taxon>Chlorella</taxon>
    </lineage>
</organism>
<dbReference type="GO" id="GO:0046556">
    <property type="term" value="F:alpha-L-arabinofuranosidase activity"/>
    <property type="evidence" value="ECO:0007669"/>
    <property type="project" value="TreeGrafter"/>
</dbReference>
<evidence type="ECO:0000256" key="4">
    <source>
        <dbReference type="ARBA" id="ARBA00023295"/>
    </source>
</evidence>
<evidence type="ECO:0000256" key="2">
    <source>
        <dbReference type="ARBA" id="ARBA00022729"/>
    </source>
</evidence>
<evidence type="ECO:0000313" key="10">
    <source>
        <dbReference type="Proteomes" id="UP001205105"/>
    </source>
</evidence>
<dbReference type="Pfam" id="PF01915">
    <property type="entry name" value="Glyco_hydro_3_C"/>
    <property type="match status" value="1"/>
</dbReference>
<keyword evidence="10" id="KW-1185">Reference proteome</keyword>
<comment type="similarity">
    <text evidence="1">Belongs to the glycosyl hydrolase 3 family.</text>
</comment>
<feature type="domain" description="Glycoside hydrolase family 3 N-terminal" evidence="7">
    <location>
        <begin position="86"/>
        <end position="292"/>
    </location>
</feature>
<evidence type="ECO:0000256" key="5">
    <source>
        <dbReference type="SAM" id="MobiDB-lite"/>
    </source>
</evidence>
<evidence type="ECO:0000313" key="9">
    <source>
        <dbReference type="EMBL" id="KAI7839664.1"/>
    </source>
</evidence>
<dbReference type="GO" id="GO:0009044">
    <property type="term" value="F:xylan 1,4-beta-xylosidase activity"/>
    <property type="evidence" value="ECO:0007669"/>
    <property type="project" value="InterPro"/>
</dbReference>
<dbReference type="AlphaFoldDB" id="A0AAD5DNQ1"/>
<dbReference type="InterPro" id="IPR002772">
    <property type="entry name" value="Glyco_hydro_3_C"/>
</dbReference>
<keyword evidence="3" id="KW-0378">Hydrolase</keyword>
<comment type="caution">
    <text evidence="9">The sequence shown here is derived from an EMBL/GenBank/DDBJ whole genome shotgun (WGS) entry which is preliminary data.</text>
</comment>
<evidence type="ECO:0000259" key="8">
    <source>
        <dbReference type="Pfam" id="PF01915"/>
    </source>
</evidence>
<dbReference type="InterPro" id="IPR044993">
    <property type="entry name" value="BXL"/>
</dbReference>
<gene>
    <name evidence="9" type="ORF">COHA_006473</name>
</gene>
<reference evidence="9" key="1">
    <citation type="submission" date="2020-11" db="EMBL/GenBank/DDBJ databases">
        <title>Chlorella ohadii genome sequencing and assembly.</title>
        <authorList>
            <person name="Murik O."/>
            <person name="Treves H."/>
            <person name="Kedem I."/>
            <person name="Shotland Y."/>
            <person name="Kaplan A."/>
        </authorList>
    </citation>
    <scope>NUCLEOTIDE SEQUENCE</scope>
    <source>
        <strain evidence="9">1</strain>
    </source>
</reference>
<dbReference type="GO" id="GO:0031222">
    <property type="term" value="P:arabinan catabolic process"/>
    <property type="evidence" value="ECO:0007669"/>
    <property type="project" value="TreeGrafter"/>
</dbReference>
<feature type="region of interest" description="Disordered" evidence="5">
    <location>
        <begin position="351"/>
        <end position="371"/>
    </location>
</feature>
<feature type="region of interest" description="Disordered" evidence="5">
    <location>
        <begin position="554"/>
        <end position="577"/>
    </location>
</feature>
<dbReference type="PANTHER" id="PTHR42721">
    <property type="entry name" value="SUGAR HYDROLASE-RELATED"/>
    <property type="match status" value="1"/>
</dbReference>
<evidence type="ECO:0000256" key="6">
    <source>
        <dbReference type="SAM" id="SignalP"/>
    </source>
</evidence>
<dbReference type="InterPro" id="IPR036881">
    <property type="entry name" value="Glyco_hydro_3_C_sf"/>
</dbReference>
<dbReference type="InterPro" id="IPR036962">
    <property type="entry name" value="Glyco_hydro_3_N_sf"/>
</dbReference>
<dbReference type="Proteomes" id="UP001205105">
    <property type="component" value="Unassembled WGS sequence"/>
</dbReference>
<dbReference type="InterPro" id="IPR001764">
    <property type="entry name" value="Glyco_hydro_3_N"/>
</dbReference>
<sequence>MGSRRPRTAPLLLLLAPLLLAATVCAEDQSEQYTSEWVGEYPLEQLLLPQSSRPIAAAAAVNPALWPWYNHALPVEARVEALLKAMTTQEKVAQLQTETAQAVPCLGVPAFGWWVECLHGLRTGAVGDVKAASGVSYPMNIGWAAAFDDALAYRAANEIGDAMRAMYNKVVREGQLVPLFTNCFGPHVHIVRDPRWGRLCETFGEDPLLSRNYAAAFVRGLQGDNGTYIKVGATCKHFINNDLESWRGTTRYTMDARPDVRDVRDTWMVPFEGCIEAKAQSFMCSYNRCASCHAAHATGPLKWHHGRVPTQPHSLPPTCPSEQTMAPHRVPNPQLLNGLRGTGWEGHVTTDCNAPKHASSKPPKPNMNGGNLNKTVADAFKAGTDLICKESYSLIPSDLTTAELDRATRRVLRARVRMGHFNLPTAQPFAHLNDNAISTKQYANTARELARKSIVLLKNQPGALPLRPAALKQVAVLGPFANVKEYLLGKYYGATPSEVVTPLAAVRLALPGAAVTWGGDANALKWTDANEKADVARCQAAGACILVLGSRTSKKAASSGGGNPYDQPFEGEGTDRETLRLNPYQDRLWKALASRTTKPLVVVLVHNGPIDVSELQASPRVAAILSAWYPGQLGSLALADILFGKVSPSGRTPLSWYKESYTQLPMTDIRMRSSATYPGRTYRCAVHCCCSVCLEVLLLFARKLRCAALQSKAYGPLGSSGSACYYQPGKWAGPQRMEAPLYDFGHGLSYTTFSIGVRSLVAYAGAAHATVAVRNTGGFPADTAVLAFMRYVGISPAAGPGMRTAIRLSGCNAAVGSTELVKRLVGYRRTTQLAPGASTTLTFKLDVGGGSRSAWAGFGDPAPPCGAYSLRFGVDQPEIATVVLTR</sequence>
<feature type="chain" id="PRO_5041999196" description="Fibronectin type III-like domain-containing protein" evidence="6">
    <location>
        <begin position="27"/>
        <end position="886"/>
    </location>
</feature>
<dbReference type="Gene3D" id="2.60.40.10">
    <property type="entry name" value="Immunoglobulins"/>
    <property type="match status" value="1"/>
</dbReference>
<evidence type="ECO:0000256" key="3">
    <source>
        <dbReference type="ARBA" id="ARBA00022801"/>
    </source>
</evidence>
<dbReference type="InterPro" id="IPR017853">
    <property type="entry name" value="GH"/>
</dbReference>
<evidence type="ECO:0008006" key="11">
    <source>
        <dbReference type="Google" id="ProtNLM"/>
    </source>
</evidence>
<dbReference type="Gene3D" id="3.40.50.1700">
    <property type="entry name" value="Glycoside hydrolase family 3 C-terminal domain"/>
    <property type="match status" value="1"/>
</dbReference>
<name>A0AAD5DNQ1_9CHLO</name>
<protein>
    <recommendedName>
        <fullName evidence="11">Fibronectin type III-like domain-containing protein</fullName>
    </recommendedName>
</protein>
<dbReference type="Gene3D" id="3.20.20.300">
    <property type="entry name" value="Glycoside hydrolase, family 3, N-terminal domain"/>
    <property type="match status" value="1"/>
</dbReference>
<keyword evidence="2 6" id="KW-0732">Signal</keyword>
<dbReference type="Pfam" id="PF00933">
    <property type="entry name" value="Glyco_hydro_3"/>
    <property type="match status" value="1"/>
</dbReference>
<dbReference type="EMBL" id="JADXDR010000095">
    <property type="protein sequence ID" value="KAI7839664.1"/>
    <property type="molecule type" value="Genomic_DNA"/>
</dbReference>
<dbReference type="SUPFAM" id="SSF51445">
    <property type="entry name" value="(Trans)glycosidases"/>
    <property type="match status" value="1"/>
</dbReference>
<feature type="domain" description="Glycoside hydrolase family 3 C-terminal" evidence="8">
    <location>
        <begin position="454"/>
        <end position="750"/>
    </location>
</feature>
<feature type="signal peptide" evidence="6">
    <location>
        <begin position="1"/>
        <end position="26"/>
    </location>
</feature>
<evidence type="ECO:0000256" key="1">
    <source>
        <dbReference type="ARBA" id="ARBA00005336"/>
    </source>
</evidence>
<dbReference type="GO" id="GO:0045493">
    <property type="term" value="P:xylan catabolic process"/>
    <property type="evidence" value="ECO:0007669"/>
    <property type="project" value="InterPro"/>
</dbReference>
<dbReference type="PANTHER" id="PTHR42721:SF3">
    <property type="entry name" value="BETA-D-XYLOSIDASE 5-RELATED"/>
    <property type="match status" value="1"/>
</dbReference>
<dbReference type="SUPFAM" id="SSF52279">
    <property type="entry name" value="Beta-D-glucan exohydrolase, C-terminal domain"/>
    <property type="match status" value="1"/>
</dbReference>
<dbReference type="InterPro" id="IPR013783">
    <property type="entry name" value="Ig-like_fold"/>
</dbReference>
<accession>A0AAD5DNQ1</accession>
<proteinExistence type="inferred from homology"/>
<evidence type="ECO:0000259" key="7">
    <source>
        <dbReference type="Pfam" id="PF00933"/>
    </source>
</evidence>
<keyword evidence="4" id="KW-0326">Glycosidase</keyword>